<feature type="compositionally biased region" description="Basic and acidic residues" evidence="1">
    <location>
        <begin position="293"/>
        <end position="319"/>
    </location>
</feature>
<proteinExistence type="predicted"/>
<organism evidence="2 3">
    <name type="scientific">Pseudonocardia parietis</name>
    <dbReference type="NCBI Taxonomy" id="570936"/>
    <lineage>
        <taxon>Bacteria</taxon>
        <taxon>Bacillati</taxon>
        <taxon>Actinomycetota</taxon>
        <taxon>Actinomycetes</taxon>
        <taxon>Pseudonocardiales</taxon>
        <taxon>Pseudonocardiaceae</taxon>
        <taxon>Pseudonocardia</taxon>
    </lineage>
</organism>
<dbReference type="RefSeq" id="WP_210028391.1">
    <property type="nucleotide sequence ID" value="NZ_JAGINU010000001.1"/>
</dbReference>
<sequence length="373" mass="40267">MDADAVAEQLYRVPPGEFVAARDDAVTHARDAGDKAAARAIAALRRPTRAAWLTNLLVDAAPDEVEGLLALAGPLADAQRSLDGSALRQVSAQRNKLVGALARRAARLGREAGQQVDSGLEREVRGVLESALADDDLAAQVRSGRLVRFERHSGFGTFGADDGDGRRSGPSQARKMARPKKDPGTDSDSEDERPATGTGAGSGAAADGGPGSGADTDTDADTGSDSDTGTGTGTGELDRKRREVDRRTREQRRAEREEREREAAERRDRERREQALADAQDRLEQARLAANDATRERDDARERADDAAEHRDDAHRRVDDLRAELDRARAEATEADRALKSVEREAGDAARRARRADAEVTRAEQELDAARDT</sequence>
<dbReference type="EMBL" id="JAGINU010000001">
    <property type="protein sequence ID" value="MBP2368121.1"/>
    <property type="molecule type" value="Genomic_DNA"/>
</dbReference>
<dbReference type="Proteomes" id="UP001519295">
    <property type="component" value="Unassembled WGS sequence"/>
</dbReference>
<name>A0ABS4VW29_9PSEU</name>
<keyword evidence="3" id="KW-1185">Reference proteome</keyword>
<evidence type="ECO:0000256" key="1">
    <source>
        <dbReference type="SAM" id="MobiDB-lite"/>
    </source>
</evidence>
<evidence type="ECO:0000313" key="3">
    <source>
        <dbReference type="Proteomes" id="UP001519295"/>
    </source>
</evidence>
<gene>
    <name evidence="2" type="ORF">JOF36_003817</name>
</gene>
<feature type="compositionally biased region" description="Basic and acidic residues" evidence="1">
    <location>
        <begin position="236"/>
        <end position="285"/>
    </location>
</feature>
<feature type="region of interest" description="Disordered" evidence="1">
    <location>
        <begin position="154"/>
        <end position="319"/>
    </location>
</feature>
<comment type="caution">
    <text evidence="2">The sequence shown here is derived from an EMBL/GenBank/DDBJ whole genome shotgun (WGS) entry which is preliminary data.</text>
</comment>
<reference evidence="2 3" key="1">
    <citation type="submission" date="2021-03" db="EMBL/GenBank/DDBJ databases">
        <title>Sequencing the genomes of 1000 actinobacteria strains.</title>
        <authorList>
            <person name="Klenk H.-P."/>
        </authorList>
    </citation>
    <scope>NUCLEOTIDE SEQUENCE [LARGE SCALE GENOMIC DNA]</scope>
    <source>
        <strain evidence="2 3">DSM 45256</strain>
    </source>
</reference>
<evidence type="ECO:0000313" key="2">
    <source>
        <dbReference type="EMBL" id="MBP2368121.1"/>
    </source>
</evidence>
<feature type="region of interest" description="Disordered" evidence="1">
    <location>
        <begin position="331"/>
        <end position="373"/>
    </location>
</feature>
<feature type="compositionally biased region" description="Gly residues" evidence="1">
    <location>
        <begin position="198"/>
        <end position="212"/>
    </location>
</feature>
<accession>A0ABS4VW29</accession>
<evidence type="ECO:0008006" key="4">
    <source>
        <dbReference type="Google" id="ProtNLM"/>
    </source>
</evidence>
<protein>
    <recommendedName>
        <fullName evidence="4">Transposase</fullName>
    </recommendedName>
</protein>